<dbReference type="PANTHER" id="PTHR43617">
    <property type="entry name" value="L-AMINO ACID N-ACETYLTRANSFERASE"/>
    <property type="match status" value="1"/>
</dbReference>
<gene>
    <name evidence="2" type="ORF">PsAD2_03608</name>
</gene>
<feature type="domain" description="N-acetyltransferase" evidence="1">
    <location>
        <begin position="7"/>
        <end position="159"/>
    </location>
</feature>
<evidence type="ECO:0000259" key="1">
    <source>
        <dbReference type="PROSITE" id="PS51186"/>
    </source>
</evidence>
<dbReference type="PROSITE" id="PS51186">
    <property type="entry name" value="GNAT"/>
    <property type="match status" value="1"/>
</dbReference>
<proteinExistence type="predicted"/>
<dbReference type="GO" id="GO:0016747">
    <property type="term" value="F:acyltransferase activity, transferring groups other than amino-acyl groups"/>
    <property type="evidence" value="ECO:0007669"/>
    <property type="project" value="InterPro"/>
</dbReference>
<keyword evidence="3" id="KW-1185">Reference proteome</keyword>
<accession>A0A165VRZ2</accession>
<dbReference type="EMBL" id="LMCB01000074">
    <property type="protein sequence ID" value="KZL15352.1"/>
    <property type="molecule type" value="Genomic_DNA"/>
</dbReference>
<dbReference type="CDD" id="cd04301">
    <property type="entry name" value="NAT_SF"/>
    <property type="match status" value="1"/>
</dbReference>
<dbReference type="SUPFAM" id="SSF55729">
    <property type="entry name" value="Acyl-CoA N-acyltransferases (Nat)"/>
    <property type="match status" value="1"/>
</dbReference>
<dbReference type="STRING" id="989403.SAMN05421798_1125"/>
<protein>
    <recommendedName>
        <fullName evidence="1">N-acetyltransferase domain-containing protein</fullName>
    </recommendedName>
</protein>
<dbReference type="Gene3D" id="3.40.630.30">
    <property type="match status" value="1"/>
</dbReference>
<dbReference type="PATRIC" id="fig|989403.3.peg.3901"/>
<dbReference type="AlphaFoldDB" id="A0A165VRZ2"/>
<dbReference type="Pfam" id="PF13527">
    <property type="entry name" value="Acetyltransf_9"/>
    <property type="match status" value="1"/>
</dbReference>
<dbReference type="InterPro" id="IPR050276">
    <property type="entry name" value="MshD_Acetyltransferase"/>
</dbReference>
<sequence>MKIDEMMVIRQSTSSDLDSVLDIEYQAFGSNKVATLVSDLLHDASAAPSLSLLATIDGKCIGHIMFTAVELIGAEHKITASILAPLAILPDMQGRGVGGALVKEGLRLLKASGVDLVFVLGHPEYYPRFGFNPSGKQGLDAPFPIPEKNANAWMVQELNSGVLGTITGKVQCADSMNKEEYWRE</sequence>
<dbReference type="Proteomes" id="UP000076577">
    <property type="component" value="Unassembled WGS sequence"/>
</dbReference>
<dbReference type="PANTHER" id="PTHR43617:SF2">
    <property type="entry name" value="UPF0039 PROTEIN SLL0451"/>
    <property type="match status" value="1"/>
</dbReference>
<name>A0A165VRZ2_9HYPH</name>
<comment type="caution">
    <text evidence="2">The sequence shown here is derived from an EMBL/GenBank/DDBJ whole genome shotgun (WGS) entry which is preliminary data.</text>
</comment>
<dbReference type="RefSeq" id="WP_203416218.1">
    <property type="nucleotide sequence ID" value="NZ_FOFM01000012.1"/>
</dbReference>
<reference evidence="2 3" key="1">
    <citation type="journal article" date="2016" name="Front. Microbiol.">
        <title>Comparative Genomic Analysis Reveals a Diverse Repertoire of Genes Involved in Prokaryote-Eukaryote Interactions within the Pseudovibrio Genus.</title>
        <authorList>
            <person name="Romano S."/>
            <person name="Fernandez-Guerra A."/>
            <person name="Reen F.J."/>
            <person name="Glockner F.O."/>
            <person name="Crowley S.P."/>
            <person name="O'Sullivan O."/>
            <person name="Cotter P.D."/>
            <person name="Adams C."/>
            <person name="Dobson A.D."/>
            <person name="O'Gara F."/>
        </authorList>
    </citation>
    <scope>NUCLEOTIDE SEQUENCE [LARGE SCALE GENOMIC DNA]</scope>
    <source>
        <strain evidence="2 3">Ad2</strain>
    </source>
</reference>
<organism evidence="2 3">
    <name type="scientific">Pseudovibrio axinellae</name>
    <dbReference type="NCBI Taxonomy" id="989403"/>
    <lineage>
        <taxon>Bacteria</taxon>
        <taxon>Pseudomonadati</taxon>
        <taxon>Pseudomonadota</taxon>
        <taxon>Alphaproteobacteria</taxon>
        <taxon>Hyphomicrobiales</taxon>
        <taxon>Stappiaceae</taxon>
        <taxon>Pseudovibrio</taxon>
    </lineage>
</organism>
<dbReference type="InterPro" id="IPR000182">
    <property type="entry name" value="GNAT_dom"/>
</dbReference>
<evidence type="ECO:0000313" key="2">
    <source>
        <dbReference type="EMBL" id="KZL15352.1"/>
    </source>
</evidence>
<evidence type="ECO:0000313" key="3">
    <source>
        <dbReference type="Proteomes" id="UP000076577"/>
    </source>
</evidence>
<dbReference type="InterPro" id="IPR016181">
    <property type="entry name" value="Acyl_CoA_acyltransferase"/>
</dbReference>